<evidence type="ECO:0000313" key="1">
    <source>
        <dbReference type="EMBL" id="VDD85458.1"/>
    </source>
</evidence>
<evidence type="ECO:0000313" key="2">
    <source>
        <dbReference type="Proteomes" id="UP000274131"/>
    </source>
</evidence>
<organism evidence="3">
    <name type="scientific">Enterobius vermicularis</name>
    <name type="common">Human pinworm</name>
    <dbReference type="NCBI Taxonomy" id="51028"/>
    <lineage>
        <taxon>Eukaryota</taxon>
        <taxon>Metazoa</taxon>
        <taxon>Ecdysozoa</taxon>
        <taxon>Nematoda</taxon>
        <taxon>Chromadorea</taxon>
        <taxon>Rhabditida</taxon>
        <taxon>Spirurina</taxon>
        <taxon>Oxyuridomorpha</taxon>
        <taxon>Oxyuroidea</taxon>
        <taxon>Oxyuridae</taxon>
        <taxon>Enterobius</taxon>
    </lineage>
</organism>
<reference evidence="3" key="1">
    <citation type="submission" date="2017-02" db="UniProtKB">
        <authorList>
            <consortium name="WormBaseParasite"/>
        </authorList>
    </citation>
    <scope>IDENTIFICATION</scope>
</reference>
<dbReference type="Proteomes" id="UP000274131">
    <property type="component" value="Unassembled WGS sequence"/>
</dbReference>
<sequence>MMSDRIKELELLLADTQVQLVETAQEIRLERDEGKSVSFVATKDKESVSNTRCIAVGDYDVYEDAVETSSLPFVSWILLWKSLEFVKISIKFVDACSVFLVRQSENRDTTLNNDVSSPKSLIRLTAFACLFSVALDQLGIRRVFHYWGYIFKGEEKFRRAFS</sequence>
<dbReference type="WBParaSite" id="EVEC_0000087801-mRNA-1">
    <property type="protein sequence ID" value="EVEC_0000087801-mRNA-1"/>
    <property type="gene ID" value="EVEC_0000087801"/>
</dbReference>
<dbReference type="EMBL" id="UXUI01001524">
    <property type="protein sequence ID" value="VDD85458.1"/>
    <property type="molecule type" value="Genomic_DNA"/>
</dbReference>
<gene>
    <name evidence="1" type="ORF">EVEC_LOCUS601</name>
</gene>
<proteinExistence type="predicted"/>
<dbReference type="AlphaFoldDB" id="A0A0N4UU36"/>
<reference evidence="1 2" key="2">
    <citation type="submission" date="2018-10" db="EMBL/GenBank/DDBJ databases">
        <authorList>
            <consortium name="Pathogen Informatics"/>
        </authorList>
    </citation>
    <scope>NUCLEOTIDE SEQUENCE [LARGE SCALE GENOMIC DNA]</scope>
</reference>
<protein>
    <submittedName>
        <fullName evidence="3">DDE_Tnp_1_7 domain-containing protein</fullName>
    </submittedName>
</protein>
<keyword evidence="2" id="KW-1185">Reference proteome</keyword>
<evidence type="ECO:0000313" key="3">
    <source>
        <dbReference type="WBParaSite" id="EVEC_0000087801-mRNA-1"/>
    </source>
</evidence>
<name>A0A0N4UU36_ENTVE</name>
<accession>A0A0N4UU36</accession>